<dbReference type="OrthoDB" id="3690818at2"/>
<feature type="transmembrane region" description="Helical" evidence="8">
    <location>
        <begin position="280"/>
        <end position="298"/>
    </location>
</feature>
<dbReference type="InterPro" id="IPR011701">
    <property type="entry name" value="MFS"/>
</dbReference>
<dbReference type="GO" id="GO:0015293">
    <property type="term" value="F:symporter activity"/>
    <property type="evidence" value="ECO:0007669"/>
    <property type="project" value="UniProtKB-KW"/>
</dbReference>
<organism evidence="10 11">
    <name type="scientific">Legionella erythra</name>
    <dbReference type="NCBI Taxonomy" id="448"/>
    <lineage>
        <taxon>Bacteria</taxon>
        <taxon>Pseudomonadati</taxon>
        <taxon>Pseudomonadota</taxon>
        <taxon>Gammaproteobacteria</taxon>
        <taxon>Legionellales</taxon>
        <taxon>Legionellaceae</taxon>
        <taxon>Legionella</taxon>
    </lineage>
</organism>
<dbReference type="PANTHER" id="PTHR43528">
    <property type="entry name" value="ALPHA-KETOGLUTARATE PERMEASE"/>
    <property type="match status" value="1"/>
</dbReference>
<feature type="transmembrane region" description="Helical" evidence="8">
    <location>
        <begin position="305"/>
        <end position="326"/>
    </location>
</feature>
<dbReference type="PANTHER" id="PTHR43528:SF1">
    <property type="entry name" value="ALPHA-KETOGLUTARATE PERMEASE"/>
    <property type="match status" value="1"/>
</dbReference>
<evidence type="ECO:0000256" key="2">
    <source>
        <dbReference type="ARBA" id="ARBA00022448"/>
    </source>
</evidence>
<dbReference type="Gene3D" id="1.20.1250.20">
    <property type="entry name" value="MFS general substrate transporter like domains"/>
    <property type="match status" value="2"/>
</dbReference>
<feature type="domain" description="Major facilitator superfamily (MFS) profile" evidence="9">
    <location>
        <begin position="13"/>
        <end position="424"/>
    </location>
</feature>
<gene>
    <name evidence="10" type="ORF">Lery_1902</name>
</gene>
<dbReference type="InterPro" id="IPR005828">
    <property type="entry name" value="MFS_sugar_transport-like"/>
</dbReference>
<accession>A0A0W0TKH8</accession>
<keyword evidence="4 8" id="KW-0812">Transmembrane</keyword>
<dbReference type="Pfam" id="PF07690">
    <property type="entry name" value="MFS_1"/>
    <property type="match status" value="1"/>
</dbReference>
<evidence type="ECO:0000256" key="8">
    <source>
        <dbReference type="SAM" id="Phobius"/>
    </source>
</evidence>
<evidence type="ECO:0000256" key="3">
    <source>
        <dbReference type="ARBA" id="ARBA00022475"/>
    </source>
</evidence>
<evidence type="ECO:0000259" key="9">
    <source>
        <dbReference type="PROSITE" id="PS50850"/>
    </source>
</evidence>
<sequence>MTALTLSSQEKKIILLASLGGALEFYDFIIYVIFAPIISRTFFPETDQLASLMSVYAIFAIGYVVRPLGGIAFSHFGDKYGRKKTFIFSVMLMAVPTFFIGLLPTYQQIGLLASLLLIAMRLLQGLSIGGEIPGALTFTCEHVNARHQALACGIIFSFLNFGIFLGACISLFLNHVLNDSQLLAFGWRIPFLIGGLLGVFSFYIRRQMTESPLFIAFQNQEKKTRIPLVEAITHYWPQILQGLALTALGAVMINLIFLYMPTYLSSILAYPKQQANALNTLNLMFYSLLLIVTCWLADHVGRKRVLLIGSVGFMLGSYFLFTLLAYQTTAALIAALFILALLSSCIMVYPSFLVELFPTSVRYTGIAIAYNLAFACFGGVTPLIATYLVKSMGHVIAPSYYLILSAALCTLALLTIRKRYAIESKTSPASLLKTNDTI</sequence>
<dbReference type="FunFam" id="1.20.1250.20:FF:000001">
    <property type="entry name" value="Dicarboxylate MFS transporter"/>
    <property type="match status" value="1"/>
</dbReference>
<keyword evidence="2" id="KW-0813">Transport</keyword>
<keyword evidence="6 8" id="KW-1133">Transmembrane helix</keyword>
<dbReference type="InterPro" id="IPR020846">
    <property type="entry name" value="MFS_dom"/>
</dbReference>
<comment type="subcellular location">
    <subcellularLocation>
        <location evidence="1">Cell membrane</location>
        <topology evidence="1">Multi-pass membrane protein</topology>
    </subcellularLocation>
</comment>
<dbReference type="PATRIC" id="fig|448.7.peg.1993"/>
<feature type="transmembrane region" description="Helical" evidence="8">
    <location>
        <begin position="366"/>
        <end position="389"/>
    </location>
</feature>
<dbReference type="GO" id="GO:0005886">
    <property type="term" value="C:plasma membrane"/>
    <property type="evidence" value="ECO:0007669"/>
    <property type="project" value="UniProtKB-SubCell"/>
</dbReference>
<feature type="transmembrane region" description="Helical" evidence="8">
    <location>
        <begin position="109"/>
        <end position="128"/>
    </location>
</feature>
<feature type="transmembrane region" description="Helical" evidence="8">
    <location>
        <begin position="85"/>
        <end position="103"/>
    </location>
</feature>
<keyword evidence="11" id="KW-1185">Reference proteome</keyword>
<keyword evidence="5" id="KW-0769">Symport</keyword>
<evidence type="ECO:0000256" key="6">
    <source>
        <dbReference type="ARBA" id="ARBA00022989"/>
    </source>
</evidence>
<feature type="transmembrane region" description="Helical" evidence="8">
    <location>
        <begin position="54"/>
        <end position="73"/>
    </location>
</feature>
<dbReference type="Pfam" id="PF00083">
    <property type="entry name" value="Sugar_tr"/>
    <property type="match status" value="1"/>
</dbReference>
<dbReference type="PROSITE" id="PS50850">
    <property type="entry name" value="MFS"/>
    <property type="match status" value="1"/>
</dbReference>
<feature type="transmembrane region" description="Helical" evidence="8">
    <location>
        <begin position="185"/>
        <end position="204"/>
    </location>
</feature>
<protein>
    <submittedName>
        <fullName evidence="10">Major facilitator family transporter</fullName>
    </submittedName>
</protein>
<name>A0A0W0TKH8_LEGER</name>
<evidence type="ECO:0000256" key="1">
    <source>
        <dbReference type="ARBA" id="ARBA00004651"/>
    </source>
</evidence>
<dbReference type="InterPro" id="IPR036259">
    <property type="entry name" value="MFS_trans_sf"/>
</dbReference>
<feature type="transmembrane region" description="Helical" evidence="8">
    <location>
        <begin position="332"/>
        <end position="354"/>
    </location>
</feature>
<reference evidence="10 11" key="1">
    <citation type="submission" date="2015-11" db="EMBL/GenBank/DDBJ databases">
        <title>Genomic analysis of 38 Legionella species identifies large and diverse effector repertoires.</title>
        <authorList>
            <person name="Burstein D."/>
            <person name="Amaro F."/>
            <person name="Zusman T."/>
            <person name="Lifshitz Z."/>
            <person name="Cohen O."/>
            <person name="Gilbert J.A."/>
            <person name="Pupko T."/>
            <person name="Shuman H.A."/>
            <person name="Segal G."/>
        </authorList>
    </citation>
    <scope>NUCLEOTIDE SEQUENCE [LARGE SCALE GENOMIC DNA]</scope>
    <source>
        <strain evidence="10 11">SE-32A-C8</strain>
    </source>
</reference>
<proteinExistence type="predicted"/>
<keyword evidence="7 8" id="KW-0472">Membrane</keyword>
<dbReference type="EMBL" id="LNYA01000030">
    <property type="protein sequence ID" value="KTC96110.1"/>
    <property type="molecule type" value="Genomic_DNA"/>
</dbReference>
<feature type="transmembrane region" description="Helical" evidence="8">
    <location>
        <begin position="395"/>
        <end position="416"/>
    </location>
</feature>
<feature type="transmembrane region" description="Helical" evidence="8">
    <location>
        <begin position="149"/>
        <end position="173"/>
    </location>
</feature>
<dbReference type="Proteomes" id="UP000054773">
    <property type="component" value="Unassembled WGS sequence"/>
</dbReference>
<keyword evidence="3" id="KW-1003">Cell membrane</keyword>
<evidence type="ECO:0000256" key="5">
    <source>
        <dbReference type="ARBA" id="ARBA00022847"/>
    </source>
</evidence>
<evidence type="ECO:0000256" key="7">
    <source>
        <dbReference type="ARBA" id="ARBA00023136"/>
    </source>
</evidence>
<evidence type="ECO:0000313" key="11">
    <source>
        <dbReference type="Proteomes" id="UP000054773"/>
    </source>
</evidence>
<feature type="transmembrane region" description="Helical" evidence="8">
    <location>
        <begin position="242"/>
        <end position="260"/>
    </location>
</feature>
<dbReference type="SUPFAM" id="SSF103473">
    <property type="entry name" value="MFS general substrate transporter"/>
    <property type="match status" value="1"/>
</dbReference>
<dbReference type="AlphaFoldDB" id="A0A0W0TKH8"/>
<dbReference type="STRING" id="448.Lery_1902"/>
<evidence type="ECO:0000256" key="4">
    <source>
        <dbReference type="ARBA" id="ARBA00022692"/>
    </source>
</evidence>
<dbReference type="RefSeq" id="WP_058527046.1">
    <property type="nucleotide sequence ID" value="NZ_CAAAHY010000007.1"/>
</dbReference>
<feature type="transmembrane region" description="Helical" evidence="8">
    <location>
        <begin position="12"/>
        <end position="34"/>
    </location>
</feature>
<comment type="caution">
    <text evidence="10">The sequence shown here is derived from an EMBL/GenBank/DDBJ whole genome shotgun (WGS) entry which is preliminary data.</text>
</comment>
<dbReference type="InterPro" id="IPR051084">
    <property type="entry name" value="H+-coupled_symporters"/>
</dbReference>
<evidence type="ECO:0000313" key="10">
    <source>
        <dbReference type="EMBL" id="KTC96110.1"/>
    </source>
</evidence>